<dbReference type="EMBL" id="QLTA01000047">
    <property type="protein sequence ID" value="RAR76486.1"/>
    <property type="molecule type" value="Genomic_DNA"/>
</dbReference>
<evidence type="ECO:0000313" key="6">
    <source>
        <dbReference type="Proteomes" id="UP000248856"/>
    </source>
</evidence>
<feature type="domain" description="Integrase DNA-binding" evidence="4">
    <location>
        <begin position="8"/>
        <end position="87"/>
    </location>
</feature>
<sequence>MAKKSGLLSDMQLKQWIKAGKPLSMSDGGGLIFTLSAAGNAAWVLRYRHGARRPEMTLGPYPAIGLSEARTMALVKRAEIAQGKNPMR</sequence>
<dbReference type="InterPro" id="IPR025166">
    <property type="entry name" value="Integrase_DNA_bind_dom"/>
</dbReference>
<comment type="similarity">
    <text evidence="1">Belongs to the 'phage' integrase family.</text>
</comment>
<dbReference type="GO" id="GO:0015074">
    <property type="term" value="P:DNA integration"/>
    <property type="evidence" value="ECO:0007669"/>
    <property type="project" value="UniProtKB-KW"/>
</dbReference>
<keyword evidence="3" id="KW-0812">Transmembrane</keyword>
<dbReference type="Proteomes" id="UP000248856">
    <property type="component" value="Unassembled WGS sequence"/>
</dbReference>
<reference evidence="5 6" key="1">
    <citation type="submission" date="2018-06" db="EMBL/GenBank/DDBJ databases">
        <title>Genomic Encyclopedia of Archaeal and Bacterial Type Strains, Phase II (KMG-II): from individual species to whole genera.</title>
        <authorList>
            <person name="Goeker M."/>
        </authorList>
    </citation>
    <scope>NUCLEOTIDE SEQUENCE [LARGE SCALE GENOMIC DNA]</scope>
    <source>
        <strain evidence="5 6">CFPB 3232</strain>
    </source>
</reference>
<proteinExistence type="inferred from homology"/>
<protein>
    <submittedName>
        <fullName evidence="5">Uncharacterized protein DUF4102</fullName>
    </submittedName>
</protein>
<dbReference type="RefSeq" id="WP_245951699.1">
    <property type="nucleotide sequence ID" value="NZ_CBCSGC010000033.1"/>
</dbReference>
<keyword evidence="3" id="KW-1133">Transmembrane helix</keyword>
<accession>A0A328Z2L4</accession>
<keyword evidence="3" id="KW-0472">Membrane</keyword>
<evidence type="ECO:0000256" key="1">
    <source>
        <dbReference type="ARBA" id="ARBA00008857"/>
    </source>
</evidence>
<name>A0A328Z2L4_9BURK</name>
<dbReference type="Pfam" id="PF13356">
    <property type="entry name" value="Arm-DNA-bind_3"/>
    <property type="match status" value="1"/>
</dbReference>
<dbReference type="InterPro" id="IPR050808">
    <property type="entry name" value="Phage_Integrase"/>
</dbReference>
<dbReference type="AlphaFoldDB" id="A0A328Z2L4"/>
<gene>
    <name evidence="5" type="ORF">AX018_104729</name>
</gene>
<evidence type="ECO:0000259" key="4">
    <source>
        <dbReference type="Pfam" id="PF13356"/>
    </source>
</evidence>
<dbReference type="Gene3D" id="3.30.160.390">
    <property type="entry name" value="Integrase, DNA-binding domain"/>
    <property type="match status" value="1"/>
</dbReference>
<evidence type="ECO:0000256" key="3">
    <source>
        <dbReference type="SAM" id="Phobius"/>
    </source>
</evidence>
<dbReference type="PANTHER" id="PTHR30629:SF2">
    <property type="entry name" value="PROPHAGE INTEGRASE INTS-RELATED"/>
    <property type="match status" value="1"/>
</dbReference>
<keyword evidence="2" id="KW-0229">DNA integration</keyword>
<evidence type="ECO:0000313" key="5">
    <source>
        <dbReference type="EMBL" id="RAR76486.1"/>
    </source>
</evidence>
<dbReference type="InterPro" id="IPR038488">
    <property type="entry name" value="Integrase_DNA-bd_sf"/>
</dbReference>
<keyword evidence="6" id="KW-1185">Reference proteome</keyword>
<evidence type="ECO:0000256" key="2">
    <source>
        <dbReference type="ARBA" id="ARBA00022908"/>
    </source>
</evidence>
<feature type="transmembrane region" description="Helical" evidence="3">
    <location>
        <begin position="28"/>
        <end position="45"/>
    </location>
</feature>
<dbReference type="PANTHER" id="PTHR30629">
    <property type="entry name" value="PROPHAGE INTEGRASE"/>
    <property type="match status" value="1"/>
</dbReference>
<comment type="caution">
    <text evidence="5">The sequence shown here is derived from an EMBL/GenBank/DDBJ whole genome shotgun (WGS) entry which is preliminary data.</text>
</comment>
<organism evidence="5 6">
    <name type="scientific">Paracidovorax anthurii</name>
    <dbReference type="NCBI Taxonomy" id="78229"/>
    <lineage>
        <taxon>Bacteria</taxon>
        <taxon>Pseudomonadati</taxon>
        <taxon>Pseudomonadota</taxon>
        <taxon>Betaproteobacteria</taxon>
        <taxon>Burkholderiales</taxon>
        <taxon>Comamonadaceae</taxon>
        <taxon>Paracidovorax</taxon>
    </lineage>
</organism>